<name>A0A0B7FY37_THACB</name>
<sequence>MRFTVDNFFKTLAIRRKHERPTESIQHWEEVGTELENAITAYQSACLALEQSALTGPLADAESLPVSLGRRLELFNKLIKHPADESLASISRGRNKLVLPCHQIHPEVLTRIFEFVVQAEVRSEAASIYKFTKSMWASLYRIIGVCSFWRKIALGHKFLWEFVPLIYYDSSQCLTEMSLDRSLKYAGEANLVLAADITGLHSAHLPSEAKLVANGARFRLLAIKASSLSVMESVLQAALIRAVPGSISELELCLEPHLPDQPQNLGTHTLFHSGAPFVRAHLEEVLGFVQSFRLSNVIFPIIDHLFYSVVQLQIHKVVFKTDATLREFMWTLSTANNLQVLDIVSVTAFEQDLEPPLTHDIYFSLPCLQTLYLEDLSLNVLRTVLRAIQPGSYHIALSITDRSFFAIRPNGEFPMSLASFRNTIVSHAISVLELGESFSQTSRGALQYLLSSMPDIIAISLDKQVLDRESLLALTRPQGIPTFSIFPNLRSLYISRTSIDDVDDTAFKNMVSSHSLIELVLIGDFKFGKAMQMKWTEDESISWIEPYDAMPNAQNSTTLTWLLDEMQNVLLRPYNPPPLAGQFESPMLLQIQLDQYCNFRSIAQRTIYGVPKIVHICPKFLSALLKSGVLFSELSFIMS</sequence>
<protein>
    <recommendedName>
        <fullName evidence="3">F-box domain-containing protein</fullName>
    </recommendedName>
</protein>
<gene>
    <name evidence="1" type="ORF">RSOLAG1IB_10544</name>
</gene>
<dbReference type="AlphaFoldDB" id="A0A0B7FY37"/>
<accession>A0A0B7FY37</accession>
<organism evidence="1 2">
    <name type="scientific">Thanatephorus cucumeris (strain AG1-IB / isolate 7/3/14)</name>
    <name type="common">Lettuce bottom rot fungus</name>
    <name type="synonym">Rhizoctonia solani</name>
    <dbReference type="NCBI Taxonomy" id="1108050"/>
    <lineage>
        <taxon>Eukaryota</taxon>
        <taxon>Fungi</taxon>
        <taxon>Dikarya</taxon>
        <taxon>Basidiomycota</taxon>
        <taxon>Agaricomycotina</taxon>
        <taxon>Agaricomycetes</taxon>
        <taxon>Cantharellales</taxon>
        <taxon>Ceratobasidiaceae</taxon>
        <taxon>Rhizoctonia</taxon>
        <taxon>Rhizoctonia solani AG-1</taxon>
    </lineage>
</organism>
<reference evidence="1 2" key="1">
    <citation type="submission" date="2014-11" db="EMBL/GenBank/DDBJ databases">
        <authorList>
            <person name="Wibberg Daniel"/>
        </authorList>
    </citation>
    <scope>NUCLEOTIDE SEQUENCE [LARGE SCALE GENOMIC DNA]</scope>
    <source>
        <strain evidence="1">Rhizoctonia solani AG1-IB 7/3/14</strain>
    </source>
</reference>
<dbReference type="Proteomes" id="UP000059188">
    <property type="component" value="Unassembled WGS sequence"/>
</dbReference>
<keyword evidence="2" id="KW-1185">Reference proteome</keyword>
<evidence type="ECO:0008006" key="3">
    <source>
        <dbReference type="Google" id="ProtNLM"/>
    </source>
</evidence>
<evidence type="ECO:0000313" key="1">
    <source>
        <dbReference type="EMBL" id="CEL62876.1"/>
    </source>
</evidence>
<dbReference type="EMBL" id="LN679172">
    <property type="protein sequence ID" value="CEL62876.1"/>
    <property type="molecule type" value="Genomic_DNA"/>
</dbReference>
<dbReference type="OrthoDB" id="3365698at2759"/>
<proteinExistence type="predicted"/>
<dbReference type="SUPFAM" id="SSF52047">
    <property type="entry name" value="RNI-like"/>
    <property type="match status" value="1"/>
</dbReference>
<evidence type="ECO:0000313" key="2">
    <source>
        <dbReference type="Proteomes" id="UP000059188"/>
    </source>
</evidence>